<dbReference type="InterPro" id="IPR013780">
    <property type="entry name" value="Glyco_hydro_b"/>
</dbReference>
<dbReference type="InterPro" id="IPR031728">
    <property type="entry name" value="GlcAase_C"/>
</dbReference>
<dbReference type="OrthoDB" id="2796951at2759"/>
<dbReference type="AlphaFoldDB" id="A0A8H7UP99"/>
<dbReference type="InterPro" id="IPR017853">
    <property type="entry name" value="GH"/>
</dbReference>
<feature type="domain" description="Beta-glucuronidase C-terminal" evidence="2">
    <location>
        <begin position="403"/>
        <end position="497"/>
    </location>
</feature>
<keyword evidence="1" id="KW-0732">Signal</keyword>
<comment type="caution">
    <text evidence="3">The sequence shown here is derived from an EMBL/GenBank/DDBJ whole genome shotgun (WGS) entry which is preliminary data.</text>
</comment>
<evidence type="ECO:0000256" key="1">
    <source>
        <dbReference type="SAM" id="SignalP"/>
    </source>
</evidence>
<name>A0A8H7UP99_9FUNG</name>
<protein>
    <recommendedName>
        <fullName evidence="2">Beta-glucuronidase C-terminal domain-containing protein</fullName>
    </recommendedName>
</protein>
<dbReference type="EMBL" id="JAEPRA010000001">
    <property type="protein sequence ID" value="KAG2189067.1"/>
    <property type="molecule type" value="Genomic_DNA"/>
</dbReference>
<dbReference type="Gene3D" id="3.20.20.80">
    <property type="entry name" value="Glycosidases"/>
    <property type="match status" value="1"/>
</dbReference>
<dbReference type="SUPFAM" id="SSF51445">
    <property type="entry name" value="(Trans)glycosidases"/>
    <property type="match status" value="1"/>
</dbReference>
<evidence type="ECO:0000259" key="2">
    <source>
        <dbReference type="Pfam" id="PF16862"/>
    </source>
</evidence>
<dbReference type="Gene3D" id="2.60.40.1180">
    <property type="entry name" value="Golgi alpha-mannosidase II"/>
    <property type="match status" value="1"/>
</dbReference>
<sequence length="567" mass="61349">MQTYGFITASLLLCAGVAAQQQVTVNLPSSSGNVKVPNHFHGFSMELTSMNEYFGSDENHRDPVFMQLLRNVRDRTGSLLLRVGGNSQDTAYPDENIQSAIEKTKVVAPRINSGATTFDVKVSKKLFDVMNGVSSATGAKWMYGLNFEDASNMDSAKYLGQAAVETLGDHLFAIQIGNEPDLYAKHGVRTPEWGIPQYVDEWTSWASTLHEQFAPALKKQDIFTGAVICCNWNVSDIMQSNFMSNGNNMNYLNSITVQKYSSNNCFGKAKGDYTDYLNHEWIIKNPKALYTDSAKTINAAGKQLIMGETNTAACGGIPGVSDTFVSALWAVDWILYLASIGFSSVSLQIGGKTTLYNPMYNIDSAWEVAPIYYSSLAISEAVGKDKQAQFENIDLGSSTLSSYGVFHDNAFKYAVLLNTDINQDATYILKGGWSSMPSEVKVKRLLASNYEEKQNITWGGQTFSGSFDGQLKGDLKLETIKCDVDSCTIKLPPTSVAFVGADIDGVDPTSILDETASSINNSSSAPSGTGNNVVTGSSDAVPVSRKASIVVATALCGIVGAFLTNFM</sequence>
<evidence type="ECO:0000313" key="3">
    <source>
        <dbReference type="EMBL" id="KAG2189067.1"/>
    </source>
</evidence>
<dbReference type="InterPro" id="IPR052974">
    <property type="entry name" value="GH79_Enzymes"/>
</dbReference>
<dbReference type="Pfam" id="PF16862">
    <property type="entry name" value="Glyco_hydro_79C"/>
    <property type="match status" value="1"/>
</dbReference>
<gene>
    <name evidence="3" type="ORF">INT44_004209</name>
</gene>
<keyword evidence="4" id="KW-1185">Reference proteome</keyword>
<evidence type="ECO:0000313" key="4">
    <source>
        <dbReference type="Proteomes" id="UP000612746"/>
    </source>
</evidence>
<dbReference type="Proteomes" id="UP000612746">
    <property type="component" value="Unassembled WGS sequence"/>
</dbReference>
<feature type="chain" id="PRO_5034803972" description="Beta-glucuronidase C-terminal domain-containing protein" evidence="1">
    <location>
        <begin position="20"/>
        <end position="567"/>
    </location>
</feature>
<dbReference type="PANTHER" id="PTHR36183:SF2">
    <property type="entry name" value="BETA-GLUCURONIDASE C-TERMINAL DOMAIN-CONTAINING PROTEIN"/>
    <property type="match status" value="1"/>
</dbReference>
<proteinExistence type="predicted"/>
<feature type="signal peptide" evidence="1">
    <location>
        <begin position="1"/>
        <end position="19"/>
    </location>
</feature>
<reference evidence="3" key="1">
    <citation type="submission" date="2020-12" db="EMBL/GenBank/DDBJ databases">
        <title>Metabolic potential, ecology and presence of endohyphal bacteria is reflected in genomic diversity of Mucoromycotina.</title>
        <authorList>
            <person name="Muszewska A."/>
            <person name="Okrasinska A."/>
            <person name="Steczkiewicz K."/>
            <person name="Drgas O."/>
            <person name="Orlowska M."/>
            <person name="Perlinska-Lenart U."/>
            <person name="Aleksandrzak-Piekarczyk T."/>
            <person name="Szatraj K."/>
            <person name="Zielenkiewicz U."/>
            <person name="Pilsyk S."/>
            <person name="Malc E."/>
            <person name="Mieczkowski P."/>
            <person name="Kruszewska J.S."/>
            <person name="Biernat P."/>
            <person name="Pawlowska J."/>
        </authorList>
    </citation>
    <scope>NUCLEOTIDE SEQUENCE</scope>
    <source>
        <strain evidence="3">WA0000051536</strain>
    </source>
</reference>
<organism evidence="3 4">
    <name type="scientific">Umbelopsis vinacea</name>
    <dbReference type="NCBI Taxonomy" id="44442"/>
    <lineage>
        <taxon>Eukaryota</taxon>
        <taxon>Fungi</taxon>
        <taxon>Fungi incertae sedis</taxon>
        <taxon>Mucoromycota</taxon>
        <taxon>Mucoromycotina</taxon>
        <taxon>Umbelopsidomycetes</taxon>
        <taxon>Umbelopsidales</taxon>
        <taxon>Umbelopsidaceae</taxon>
        <taxon>Umbelopsis</taxon>
    </lineage>
</organism>
<accession>A0A8H7UP99</accession>
<dbReference type="PANTHER" id="PTHR36183">
    <property type="entry name" value="BETA-GLUCURONIDASE"/>
    <property type="match status" value="1"/>
</dbReference>